<sequence>MKKCFVYITTDANRIYLEAGYCEDLALKLFELQEAARHTSLLGPKFTRIIHVEEYDSMEQAEKRTQELNSYTHMQKERLIRRYNPNWLGIHTFQGSIKTKAAVCA</sequence>
<evidence type="ECO:0000313" key="2">
    <source>
        <dbReference type="Proteomes" id="UP001500394"/>
    </source>
</evidence>
<organism evidence="1 2">
    <name type="scientific">Sphingobacterium thermophilum</name>
    <dbReference type="NCBI Taxonomy" id="768534"/>
    <lineage>
        <taxon>Bacteria</taxon>
        <taxon>Pseudomonadati</taxon>
        <taxon>Bacteroidota</taxon>
        <taxon>Sphingobacteriia</taxon>
        <taxon>Sphingobacteriales</taxon>
        <taxon>Sphingobacteriaceae</taxon>
        <taxon>Sphingobacterium</taxon>
    </lineage>
</organism>
<evidence type="ECO:0000313" key="1">
    <source>
        <dbReference type="EMBL" id="GAA4517935.1"/>
    </source>
</evidence>
<proteinExistence type="predicted"/>
<dbReference type="Gene3D" id="3.40.1440.10">
    <property type="entry name" value="GIY-YIG endonuclease"/>
    <property type="match status" value="1"/>
</dbReference>
<dbReference type="InterPro" id="IPR035901">
    <property type="entry name" value="GIY-YIG_endonuc_sf"/>
</dbReference>
<dbReference type="RefSeq" id="WP_052258527.1">
    <property type="nucleotide sequence ID" value="NZ_BAABGR010000029.1"/>
</dbReference>
<reference evidence="2" key="1">
    <citation type="journal article" date="2019" name="Int. J. Syst. Evol. Microbiol.">
        <title>The Global Catalogue of Microorganisms (GCM) 10K type strain sequencing project: providing services to taxonomists for standard genome sequencing and annotation.</title>
        <authorList>
            <consortium name="The Broad Institute Genomics Platform"/>
            <consortium name="The Broad Institute Genome Sequencing Center for Infectious Disease"/>
            <person name="Wu L."/>
            <person name="Ma J."/>
        </authorList>
    </citation>
    <scope>NUCLEOTIDE SEQUENCE [LARGE SCALE GENOMIC DNA]</scope>
    <source>
        <strain evidence="2">JCM 17858</strain>
    </source>
</reference>
<accession>A0ABP8R4N6</accession>
<dbReference type="Proteomes" id="UP001500394">
    <property type="component" value="Unassembled WGS sequence"/>
</dbReference>
<gene>
    <name evidence="1" type="ORF">GCM10023173_18980</name>
</gene>
<name>A0ABP8R4N6_9SPHI</name>
<comment type="caution">
    <text evidence="1">The sequence shown here is derived from an EMBL/GenBank/DDBJ whole genome shotgun (WGS) entry which is preliminary data.</text>
</comment>
<evidence type="ECO:0008006" key="3">
    <source>
        <dbReference type="Google" id="ProtNLM"/>
    </source>
</evidence>
<dbReference type="EMBL" id="BAABGR010000029">
    <property type="protein sequence ID" value="GAA4517935.1"/>
    <property type="molecule type" value="Genomic_DNA"/>
</dbReference>
<protein>
    <recommendedName>
        <fullName evidence="3">GIY-YIG nuclease family protein</fullName>
    </recommendedName>
</protein>
<keyword evidence="2" id="KW-1185">Reference proteome</keyword>